<evidence type="ECO:0000259" key="5">
    <source>
        <dbReference type="Pfam" id="PF21070"/>
    </source>
</evidence>
<dbReference type="STRING" id="796620.VIBC2010_14814"/>
<accession>E3BNS2</accession>
<name>E3BNS2_9VIBR</name>
<feature type="transmembrane region" description="Helical" evidence="1">
    <location>
        <begin position="16"/>
        <end position="37"/>
    </location>
</feature>
<keyword evidence="1" id="KW-0472">Membrane</keyword>
<feature type="domain" description="Type VI secretion system IcmF C-terminal" evidence="2">
    <location>
        <begin position="1002"/>
        <end position="1103"/>
    </location>
</feature>
<evidence type="ECO:0008006" key="8">
    <source>
        <dbReference type="Google" id="ProtNLM"/>
    </source>
</evidence>
<gene>
    <name evidence="6" type="ORF">VIBC2010_14814</name>
</gene>
<dbReference type="PANTHER" id="PTHR36153:SF1">
    <property type="entry name" value="TYPE VI SECRETION SYSTEM COMPONENT TSSM1"/>
    <property type="match status" value="1"/>
</dbReference>
<evidence type="ECO:0000259" key="2">
    <source>
        <dbReference type="Pfam" id="PF06744"/>
    </source>
</evidence>
<feature type="transmembrane region" description="Helical" evidence="1">
    <location>
        <begin position="43"/>
        <end position="65"/>
    </location>
</feature>
<keyword evidence="7" id="KW-1185">Reference proteome</keyword>
<proteinExistence type="predicted"/>
<protein>
    <recommendedName>
        <fullName evidence="8">IcmF-related protein</fullName>
    </recommendedName>
</protein>
<feature type="domain" description="Type VI secretion system component TssM1 N-terminal" evidence="4">
    <location>
        <begin position="174"/>
        <end position="419"/>
    </location>
</feature>
<feature type="domain" description="IcmF-related" evidence="3">
    <location>
        <begin position="486"/>
        <end position="767"/>
    </location>
</feature>
<reference evidence="6 7" key="1">
    <citation type="journal article" date="2012" name="Int. J. Syst. Evol. Microbiol.">
        <title>Vibrio caribbeanicus sp. nov., isolated from the marine sponge Scleritoderma cyanea.</title>
        <authorList>
            <person name="Hoffmann M."/>
            <person name="Monday S.R."/>
            <person name="Allard M.W."/>
            <person name="Strain E.A."/>
            <person name="Whittaker P."/>
            <person name="Naum M."/>
            <person name="McCarthy P.J."/>
            <person name="Lopez J.V."/>
            <person name="Fischer M."/>
            <person name="Brown E.W."/>
        </authorList>
    </citation>
    <scope>NUCLEOTIDE SEQUENCE [LARGE SCALE GENOMIC DNA]</scope>
    <source>
        <strain evidence="6 7">ATCC BAA-2122</strain>
    </source>
</reference>
<evidence type="ECO:0000259" key="3">
    <source>
        <dbReference type="Pfam" id="PF06761"/>
    </source>
</evidence>
<dbReference type="InterPro" id="IPR009612">
    <property type="entry name" value="IcmF-rel"/>
</dbReference>
<evidence type="ECO:0000259" key="4">
    <source>
        <dbReference type="Pfam" id="PF14331"/>
    </source>
</evidence>
<dbReference type="NCBIfam" id="TIGR03348">
    <property type="entry name" value="VI_IcmF"/>
    <property type="match status" value="1"/>
</dbReference>
<keyword evidence="1" id="KW-0812">Transmembrane</keyword>
<evidence type="ECO:0000256" key="1">
    <source>
        <dbReference type="SAM" id="Phobius"/>
    </source>
</evidence>
<feature type="transmembrane region" description="Helical" evidence="1">
    <location>
        <begin position="412"/>
        <end position="434"/>
    </location>
</feature>
<dbReference type="PANTHER" id="PTHR36153">
    <property type="entry name" value="INNER MEMBRANE PROTEIN-RELATED"/>
    <property type="match status" value="1"/>
</dbReference>
<dbReference type="Pfam" id="PF14331">
    <property type="entry name" value="IcmF-related_N"/>
    <property type="match status" value="1"/>
</dbReference>
<dbReference type="eggNOG" id="COG3523">
    <property type="taxonomic scope" value="Bacteria"/>
</dbReference>
<dbReference type="Pfam" id="PF06744">
    <property type="entry name" value="IcmF_C"/>
    <property type="match status" value="1"/>
</dbReference>
<dbReference type="Proteomes" id="UP000002943">
    <property type="component" value="Unassembled WGS sequence"/>
</dbReference>
<dbReference type="AlphaFoldDB" id="E3BNS2"/>
<comment type="caution">
    <text evidence="6">The sequence shown here is derived from an EMBL/GenBank/DDBJ whole genome shotgun (WGS) entry which is preliminary data.</text>
</comment>
<keyword evidence="1" id="KW-1133">Transmembrane helix</keyword>
<evidence type="ECO:0000313" key="7">
    <source>
        <dbReference type="Proteomes" id="UP000002943"/>
    </source>
</evidence>
<evidence type="ECO:0000313" key="6">
    <source>
        <dbReference type="EMBL" id="EFP95316.1"/>
    </source>
</evidence>
<organism evidence="6 7">
    <name type="scientific">Vibrio caribbeanicus ATCC BAA-2122</name>
    <dbReference type="NCBI Taxonomy" id="796620"/>
    <lineage>
        <taxon>Bacteria</taxon>
        <taxon>Pseudomonadati</taxon>
        <taxon>Pseudomonadota</taxon>
        <taxon>Gammaproteobacteria</taxon>
        <taxon>Vibrionales</taxon>
        <taxon>Vibrionaceae</taxon>
        <taxon>Vibrio</taxon>
    </lineage>
</organism>
<dbReference type="EMBL" id="AEIU01000096">
    <property type="protein sequence ID" value="EFP95316.1"/>
    <property type="molecule type" value="Genomic_DNA"/>
</dbReference>
<dbReference type="InterPro" id="IPR010623">
    <property type="entry name" value="IcmF_C"/>
</dbReference>
<dbReference type="InterPro" id="IPR025743">
    <property type="entry name" value="TssM1_N"/>
</dbReference>
<sequence length="1125" mass="128197">MIANEKIGASLTKRSVIWSTALGLITLLIGSGLSWWFGYPEKLLTAVLVTLSSSLFVALVTYRLIKQLSCKKTIDTETILIQKRAKFLAQNFKRMLFSQRRKKRLGSIYDLPVYFLLSQAPQKDKNIITQMGYEAFKVDDFGNGIEFPVLFWLSEHSILISISTSDDQQPLYLKTLTSCLNKWRPRQAINGILVTTEVSTLLGNVDEVNQYADDIKSKIKTFNEHFGLDLPIYNIVTEMGQINDFCQFFSAFDDSKRNEVFGATSPVLKTGGIDAEWFNQEFDHLINQLIAHINAALSAQLNQDYRSSICAAPYQFGLLKQVLWSFLQRLYKGDQLNNGLGFRGFYFTHSGHGEKQYDLLANVVNESLGNDKFLQHQQLPVSQTLFAQHIMHQVVLNESQLVGVNQRKENMLLFWQGAYTFVCITLLISVLGIIKLDFDYQSERETKADDMLDKYKEAISATPYDIESMGENIPNLYTLNRIYNLYQQPDPWYTLPFLPSSSIKPEVVKAYFDDLDRVLIPSMENTLEKDLFVYVNLEDQAKTLSLLNNYRLLFEPKRTNIDKLKTYFMSTLKEQGEADSVTLAQLKILLDDVFTKDLVPNKENFDLEKLARKVIDQTGIETLLYEHILNSAKYSKRIDIRRELGDKFNRIFTFSGDYIGYLVPYLYTPTGFNELDLSANSPVLKEALQAYEGIAGQSPSASELHRISKDLKKMYQKDYINYWRSFVSHINAKDITETDTLKLALATLKIKSDNPIARLYETIHKYTSVEIELSESEVNKEAPPKQDPEKKEAARQIFIAFSKFHKQISTDENGSRPVDSLIKKIDDVDTWLNRFYDAENPQELAFKTLSAELKAPNPVVSLVSKKSIAPLVSTTILEGMTKQINEIILSLAHSYLNTAWQTEVFSPYTKTIAAYYPFNKTASIDASTSDITAFFKTGGTLDKFYQTKLKAFSTQERSPFLAGLVPNSGLALSPDVWQMINKAEDIRSALFLNDPQSLSIQFQVRAKEMSADLIKFSINADKSIFSYQHGPKLWSKQTWSTQKINKDSLDFRIETKKTSVSSDEYTGSWAWFKLIEPRVISSTSQTTVAEFTHGQSKVKIDILTEGQNNPFVPNFFSAFRLPASI</sequence>
<feature type="domain" description="Type VI secretion system component TssM1 helical" evidence="5">
    <location>
        <begin position="894"/>
        <end position="992"/>
    </location>
</feature>
<dbReference type="InterPro" id="IPR053156">
    <property type="entry name" value="T6SS_TssM-like"/>
</dbReference>
<dbReference type="InterPro" id="IPR017731">
    <property type="entry name" value="TssM1-like"/>
</dbReference>
<dbReference type="Pfam" id="PF21070">
    <property type="entry name" value="IcmF_helical"/>
    <property type="match status" value="1"/>
</dbReference>
<dbReference type="Pfam" id="PF06761">
    <property type="entry name" value="IcmF-related"/>
    <property type="match status" value="1"/>
</dbReference>
<dbReference type="InterPro" id="IPR048677">
    <property type="entry name" value="TssM1_hel"/>
</dbReference>